<evidence type="ECO:0000256" key="9">
    <source>
        <dbReference type="ARBA" id="ARBA00022833"/>
    </source>
</evidence>
<dbReference type="Gene3D" id="3.40.390.10">
    <property type="entry name" value="Collagenase (Catalytic Domain)"/>
    <property type="match status" value="1"/>
</dbReference>
<evidence type="ECO:0000256" key="5">
    <source>
        <dbReference type="ARBA" id="ARBA00022685"/>
    </source>
</evidence>
<sequence length="334" mass="37309">MMTTAIYSVQGRVSTLEVVLTRVRNSVIKATIINHAADPVLVFRPGSLLDERPIGKSTSRHAKEPVGHEARFIGQVVPMDTEQWNRDSFQKISRGKPAEAVFDVAEIYDISATSEYRIKASGLFMTKALNIDVYRYIPFTSNILKVVINGAVASATSRASYAMRAKFHASCAGGKARAVVAALHNCVEFAVLGRRAAEWGSSVRLLIFFGRADQEVRKMVAKVFARIEAGCSNLCSEFPRIDCFDRLGQCGPRTLAYANGSGFWLCESFFDLPERIREFWEDDQLGVIVHEMAHVLHPQLTDYGYRNAVLSIPEAETLRNVDNYLYFARSAAYY</sequence>
<comment type="catalytic activity">
    <reaction evidence="1">
        <text>Preferential cleavage of bonds with hydrophobic residues in P1'. Also 3-Asn-|-Gln-4 and 8-Gly-|-Ser-9 bonds in insulin B chain.</text>
        <dbReference type="EC" id="3.4.24.39"/>
    </reaction>
</comment>
<comment type="caution">
    <text evidence="14">The sequence shown here is derived from an EMBL/GenBank/DDBJ whole genome shotgun (WGS) entry which is preliminary data.</text>
</comment>
<feature type="binding site" evidence="13">
    <location>
        <position position="294"/>
    </location>
    <ligand>
        <name>Zn(2+)</name>
        <dbReference type="ChEBI" id="CHEBI:29105"/>
        <note>catalytic</note>
    </ligand>
</feature>
<dbReference type="Gene3D" id="2.60.40.2970">
    <property type="match status" value="1"/>
</dbReference>
<feature type="active site" evidence="12">
    <location>
        <position position="291"/>
    </location>
</feature>
<evidence type="ECO:0000256" key="3">
    <source>
        <dbReference type="ARBA" id="ARBA00012431"/>
    </source>
</evidence>
<dbReference type="Proteomes" id="UP001163105">
    <property type="component" value="Unassembled WGS sequence"/>
</dbReference>
<feature type="binding site" evidence="13">
    <location>
        <position position="290"/>
    </location>
    <ligand>
        <name>Zn(2+)</name>
        <dbReference type="ChEBI" id="CHEBI:29105"/>
        <note>catalytic</note>
    </ligand>
</feature>
<keyword evidence="9 13" id="KW-0862">Zinc</keyword>
<dbReference type="CDD" id="cd11008">
    <property type="entry name" value="M35_deuterolysin_like"/>
    <property type="match status" value="1"/>
</dbReference>
<dbReference type="EC" id="3.4.24.39" evidence="3"/>
<dbReference type="InterPro" id="IPR001384">
    <property type="entry name" value="Peptidase_M35"/>
</dbReference>
<evidence type="ECO:0000256" key="10">
    <source>
        <dbReference type="ARBA" id="ARBA00023049"/>
    </source>
</evidence>
<dbReference type="AlphaFoldDB" id="A0AB34FLY4"/>
<evidence type="ECO:0000256" key="4">
    <source>
        <dbReference type="ARBA" id="ARBA00022670"/>
    </source>
</evidence>
<keyword evidence="8" id="KW-0378">Hydrolase</keyword>
<evidence type="ECO:0000256" key="2">
    <source>
        <dbReference type="ARBA" id="ARBA00010279"/>
    </source>
</evidence>
<dbReference type="InterPro" id="IPR024079">
    <property type="entry name" value="MetalloPept_cat_dom_sf"/>
</dbReference>
<evidence type="ECO:0000256" key="12">
    <source>
        <dbReference type="PIRSR" id="PIRSR601384-1"/>
    </source>
</evidence>
<evidence type="ECO:0000313" key="15">
    <source>
        <dbReference type="Proteomes" id="UP001163105"/>
    </source>
</evidence>
<reference evidence="14" key="1">
    <citation type="submission" date="2023-01" db="EMBL/GenBank/DDBJ databases">
        <title>The growth and conidiation of Purpureocillium lavendulum are regulated by nitrogen source and histone H3K14 acetylation.</title>
        <authorList>
            <person name="Tang P."/>
            <person name="Han J."/>
            <person name="Zhang C."/>
            <person name="Tang P."/>
            <person name="Qi F."/>
            <person name="Zhang K."/>
            <person name="Liang L."/>
        </authorList>
    </citation>
    <scope>NUCLEOTIDE SEQUENCE</scope>
    <source>
        <strain evidence="14">YMF1.00683</strain>
    </source>
</reference>
<dbReference type="GO" id="GO:0006508">
    <property type="term" value="P:proteolysis"/>
    <property type="evidence" value="ECO:0007669"/>
    <property type="project" value="UniProtKB-KW"/>
</dbReference>
<evidence type="ECO:0000256" key="6">
    <source>
        <dbReference type="ARBA" id="ARBA00022723"/>
    </source>
</evidence>
<evidence type="ECO:0000256" key="7">
    <source>
        <dbReference type="ARBA" id="ARBA00022729"/>
    </source>
</evidence>
<name>A0AB34FLY4_9HYPO</name>
<dbReference type="EMBL" id="JAQHRD010000006">
    <property type="protein sequence ID" value="KAJ6440137.1"/>
    <property type="molecule type" value="Genomic_DNA"/>
</dbReference>
<evidence type="ECO:0000313" key="14">
    <source>
        <dbReference type="EMBL" id="KAJ6440137.1"/>
    </source>
</evidence>
<evidence type="ECO:0000256" key="11">
    <source>
        <dbReference type="ARBA" id="ARBA00023145"/>
    </source>
</evidence>
<dbReference type="GO" id="GO:0004222">
    <property type="term" value="F:metalloendopeptidase activity"/>
    <property type="evidence" value="ECO:0007669"/>
    <property type="project" value="InterPro"/>
</dbReference>
<dbReference type="PANTHER" id="PTHR37016:SF3">
    <property type="entry name" value="NEUTRAL PROTEASE 2-RELATED"/>
    <property type="match status" value="1"/>
</dbReference>
<evidence type="ECO:0000256" key="13">
    <source>
        <dbReference type="PIRSR" id="PIRSR601384-2"/>
    </source>
</evidence>
<accession>A0AB34FLY4</accession>
<dbReference type="GO" id="GO:0046872">
    <property type="term" value="F:metal ion binding"/>
    <property type="evidence" value="ECO:0007669"/>
    <property type="project" value="UniProtKB-KW"/>
</dbReference>
<organism evidence="14 15">
    <name type="scientific">Purpureocillium lavendulum</name>
    <dbReference type="NCBI Taxonomy" id="1247861"/>
    <lineage>
        <taxon>Eukaryota</taxon>
        <taxon>Fungi</taxon>
        <taxon>Dikarya</taxon>
        <taxon>Ascomycota</taxon>
        <taxon>Pezizomycotina</taxon>
        <taxon>Sordariomycetes</taxon>
        <taxon>Hypocreomycetidae</taxon>
        <taxon>Hypocreales</taxon>
        <taxon>Ophiocordycipitaceae</taxon>
        <taxon>Purpureocillium</taxon>
    </lineage>
</organism>
<keyword evidence="4" id="KW-0645">Protease</keyword>
<dbReference type="Pfam" id="PF02102">
    <property type="entry name" value="Peptidase_M35"/>
    <property type="match status" value="1"/>
</dbReference>
<keyword evidence="5" id="KW-0165">Cleavage on pair of basic residues</keyword>
<protein>
    <recommendedName>
        <fullName evidence="3">deuterolysin</fullName>
        <ecNumber evidence="3">3.4.24.39</ecNumber>
    </recommendedName>
</protein>
<dbReference type="InterPro" id="IPR050414">
    <property type="entry name" value="Fungal_M35_metalloproteases"/>
</dbReference>
<evidence type="ECO:0000256" key="8">
    <source>
        <dbReference type="ARBA" id="ARBA00022801"/>
    </source>
</evidence>
<keyword evidence="6 13" id="KW-0479">Metal-binding</keyword>
<dbReference type="SUPFAM" id="SSF55486">
    <property type="entry name" value="Metalloproteases ('zincins'), catalytic domain"/>
    <property type="match status" value="1"/>
</dbReference>
<keyword evidence="10 14" id="KW-0482">Metalloprotease</keyword>
<keyword evidence="7" id="KW-0732">Signal</keyword>
<comment type="cofactor">
    <cofactor evidence="13">
        <name>Zn(2+)</name>
        <dbReference type="ChEBI" id="CHEBI:29105"/>
    </cofactor>
    <text evidence="13">Binds 1 zinc ion per subunit.</text>
</comment>
<evidence type="ECO:0000256" key="1">
    <source>
        <dbReference type="ARBA" id="ARBA00001187"/>
    </source>
</evidence>
<proteinExistence type="inferred from homology"/>
<dbReference type="PANTHER" id="PTHR37016">
    <property type="match status" value="1"/>
</dbReference>
<keyword evidence="11" id="KW-0865">Zymogen</keyword>
<keyword evidence="15" id="KW-1185">Reference proteome</keyword>
<comment type="similarity">
    <text evidence="2">Belongs to the peptidase M35 family.</text>
</comment>
<feature type="binding site" evidence="13">
    <location>
        <position position="302"/>
    </location>
    <ligand>
        <name>Zn(2+)</name>
        <dbReference type="ChEBI" id="CHEBI:29105"/>
        <note>catalytic</note>
    </ligand>
</feature>
<gene>
    <name evidence="14" type="primary">NPII</name>
    <name evidence="14" type="ORF">O9K51_08028</name>
</gene>